<dbReference type="Pfam" id="PF13826">
    <property type="entry name" value="Monooxy_af470-like"/>
    <property type="match status" value="1"/>
</dbReference>
<feature type="transmembrane region" description="Helical" evidence="1">
    <location>
        <begin position="21"/>
        <end position="39"/>
    </location>
</feature>
<keyword evidence="3" id="KW-1185">Reference proteome</keyword>
<reference evidence="2" key="1">
    <citation type="submission" date="2021-10" db="EMBL/GenBank/DDBJ databases">
        <title>De novo Genome Assembly of Clathrus columnatus (Basidiomycota, Fungi) Using Illumina and Nanopore Sequence Data.</title>
        <authorList>
            <person name="Ogiso-Tanaka E."/>
            <person name="Itagaki H."/>
            <person name="Hosoya T."/>
            <person name="Hosaka K."/>
        </authorList>
    </citation>
    <scope>NUCLEOTIDE SEQUENCE</scope>
    <source>
        <strain evidence="2">MO-923</strain>
    </source>
</reference>
<proteinExistence type="predicted"/>
<keyword evidence="1" id="KW-0812">Transmembrane</keyword>
<dbReference type="Proteomes" id="UP001050691">
    <property type="component" value="Unassembled WGS sequence"/>
</dbReference>
<name>A0AAV5A0D9_9AGAM</name>
<comment type="caution">
    <text evidence="2">The sequence shown here is derived from an EMBL/GenBank/DDBJ whole genome shotgun (WGS) entry which is preliminary data.</text>
</comment>
<organism evidence="2 3">
    <name type="scientific">Clathrus columnatus</name>
    <dbReference type="NCBI Taxonomy" id="1419009"/>
    <lineage>
        <taxon>Eukaryota</taxon>
        <taxon>Fungi</taxon>
        <taxon>Dikarya</taxon>
        <taxon>Basidiomycota</taxon>
        <taxon>Agaricomycotina</taxon>
        <taxon>Agaricomycetes</taxon>
        <taxon>Phallomycetidae</taxon>
        <taxon>Phallales</taxon>
        <taxon>Clathraceae</taxon>
        <taxon>Clathrus</taxon>
    </lineage>
</organism>
<sequence>MPSDPSHPTSHKHIIRDVFSIQGFITIGVGIQALSTYFIPFPYNNIPGLFIFLSAMVPWLFRKLGLPKQDKDAGVLVGKTAAYLDFANPINAGKEPGELAISPSPRPEPKLALMLIGSRCYSKMGSLELEYKNMGDVITQMVDELRAAPPEDDTGFLSSENYMHAKDVTGNCNMIVLYWRSYQHIWQFAHKRDGAHYPAWDRYMKLQRESHRLGTEIGIWHEIYEISNAEGIYHNMPRMGLGDMWDAVKTENGSTVYRNSLVTGTGLYTSSNGRLGYRDSQK</sequence>
<evidence type="ECO:0000313" key="2">
    <source>
        <dbReference type="EMBL" id="GJJ06668.1"/>
    </source>
</evidence>
<dbReference type="AlphaFoldDB" id="A0AAV5A0D9"/>
<dbReference type="InterPro" id="IPR025444">
    <property type="entry name" value="Monooxy_af470"/>
</dbReference>
<keyword evidence="1" id="KW-0472">Membrane</keyword>
<accession>A0AAV5A0D9</accession>
<dbReference type="EMBL" id="BPWL01000001">
    <property type="protein sequence ID" value="GJJ06668.1"/>
    <property type="molecule type" value="Genomic_DNA"/>
</dbReference>
<evidence type="ECO:0000256" key="1">
    <source>
        <dbReference type="SAM" id="Phobius"/>
    </source>
</evidence>
<keyword evidence="1" id="KW-1133">Transmembrane helix</keyword>
<gene>
    <name evidence="2" type="ORF">Clacol_000863</name>
</gene>
<evidence type="ECO:0000313" key="3">
    <source>
        <dbReference type="Proteomes" id="UP001050691"/>
    </source>
</evidence>
<protein>
    <submittedName>
        <fullName evidence="2">Uncharacterized protein</fullName>
    </submittedName>
</protein>